<evidence type="ECO:0000256" key="1">
    <source>
        <dbReference type="SAM" id="Phobius"/>
    </source>
</evidence>
<accession>A0A937D5A4</accession>
<keyword evidence="1" id="KW-0472">Membrane</keyword>
<evidence type="ECO:0000313" key="3">
    <source>
        <dbReference type="Proteomes" id="UP000613011"/>
    </source>
</evidence>
<evidence type="ECO:0000313" key="2">
    <source>
        <dbReference type="EMBL" id="MBL0422525.1"/>
    </source>
</evidence>
<keyword evidence="1" id="KW-1133">Transmembrane helix</keyword>
<dbReference type="Proteomes" id="UP000613011">
    <property type="component" value="Unassembled WGS sequence"/>
</dbReference>
<keyword evidence="3" id="KW-1185">Reference proteome</keyword>
<comment type="caution">
    <text evidence="2">The sequence shown here is derived from an EMBL/GenBank/DDBJ whole genome shotgun (WGS) entry which is preliminary data.</text>
</comment>
<feature type="transmembrane region" description="Helical" evidence="1">
    <location>
        <begin position="50"/>
        <end position="68"/>
    </location>
</feature>
<keyword evidence="1" id="KW-0812">Transmembrane</keyword>
<reference evidence="2" key="1">
    <citation type="submission" date="2021-01" db="EMBL/GenBank/DDBJ databases">
        <title>Ramlibacter sp. strain AW1 16S ribosomal RNA gene Genome sequencing and assembly.</title>
        <authorList>
            <person name="Kang M."/>
        </authorList>
    </citation>
    <scope>NUCLEOTIDE SEQUENCE</scope>
    <source>
        <strain evidence="2">AW1</strain>
    </source>
</reference>
<sequence>MAMVSYFLLRGVAEAWKMGALAFVAGLLALAAVEDMISEAHESGEDTKWSMLAFTGGFVLFVLVSAGLERIG</sequence>
<gene>
    <name evidence="2" type="ORF">JI739_19420</name>
</gene>
<dbReference type="AlphaFoldDB" id="A0A937D5A4"/>
<dbReference type="EMBL" id="JAEQNA010000008">
    <property type="protein sequence ID" value="MBL0422525.1"/>
    <property type="molecule type" value="Genomic_DNA"/>
</dbReference>
<name>A0A937D5A4_9BURK</name>
<dbReference type="RefSeq" id="WP_236589883.1">
    <property type="nucleotide sequence ID" value="NZ_JAEQNA010000008.1"/>
</dbReference>
<proteinExistence type="predicted"/>
<protein>
    <submittedName>
        <fullName evidence="2">Uncharacterized protein</fullName>
    </submittedName>
</protein>
<organism evidence="2 3">
    <name type="scientific">Ramlibacter aurantiacus</name>
    <dbReference type="NCBI Taxonomy" id="2801330"/>
    <lineage>
        <taxon>Bacteria</taxon>
        <taxon>Pseudomonadati</taxon>
        <taxon>Pseudomonadota</taxon>
        <taxon>Betaproteobacteria</taxon>
        <taxon>Burkholderiales</taxon>
        <taxon>Comamonadaceae</taxon>
        <taxon>Ramlibacter</taxon>
    </lineage>
</organism>